<protein>
    <submittedName>
        <fullName evidence="7">CoA ester lyase</fullName>
    </submittedName>
</protein>
<dbReference type="GO" id="GO:0006107">
    <property type="term" value="P:oxaloacetate metabolic process"/>
    <property type="evidence" value="ECO:0007669"/>
    <property type="project" value="TreeGrafter"/>
</dbReference>
<organism evidence="7 8">
    <name type="scientific">Williamsia marianensis</name>
    <dbReference type="NCBI Taxonomy" id="85044"/>
    <lineage>
        <taxon>Bacteria</taxon>
        <taxon>Bacillati</taxon>
        <taxon>Actinomycetota</taxon>
        <taxon>Actinomycetes</taxon>
        <taxon>Mycobacteriales</taxon>
        <taxon>Nocardiaceae</taxon>
        <taxon>Williamsia</taxon>
    </lineage>
</organism>
<dbReference type="PIRSF" id="PIRSF015582">
    <property type="entry name" value="Cit_lyase_B"/>
    <property type="match status" value="1"/>
</dbReference>
<keyword evidence="7" id="KW-0456">Lyase</keyword>
<feature type="binding site" evidence="4">
    <location>
        <position position="137"/>
    </location>
    <ligand>
        <name>substrate</name>
    </ligand>
</feature>
<dbReference type="Gene3D" id="3.20.20.60">
    <property type="entry name" value="Phosphoenolpyruvate-binding domains"/>
    <property type="match status" value="1"/>
</dbReference>
<keyword evidence="3 5" id="KW-0460">Magnesium</keyword>
<dbReference type="Proteomes" id="UP000225108">
    <property type="component" value="Unassembled WGS sequence"/>
</dbReference>
<name>A0A2G3PNA0_WILMA</name>
<evidence type="ECO:0000256" key="3">
    <source>
        <dbReference type="ARBA" id="ARBA00022842"/>
    </source>
</evidence>
<dbReference type="GO" id="GO:0000287">
    <property type="term" value="F:magnesium ion binding"/>
    <property type="evidence" value="ECO:0007669"/>
    <property type="project" value="TreeGrafter"/>
</dbReference>
<feature type="binding site" evidence="5">
    <location>
        <position position="164"/>
    </location>
    <ligand>
        <name>Mg(2+)</name>
        <dbReference type="ChEBI" id="CHEBI:18420"/>
    </ligand>
</feature>
<feature type="binding site" evidence="5">
    <location>
        <position position="137"/>
    </location>
    <ligand>
        <name>Mg(2+)</name>
        <dbReference type="ChEBI" id="CHEBI:18420"/>
    </ligand>
</feature>
<evidence type="ECO:0000256" key="5">
    <source>
        <dbReference type="PIRSR" id="PIRSR015582-2"/>
    </source>
</evidence>
<dbReference type="AlphaFoldDB" id="A0A2G3PNA0"/>
<dbReference type="GO" id="GO:0016829">
    <property type="term" value="F:lyase activity"/>
    <property type="evidence" value="ECO:0007669"/>
    <property type="project" value="UniProtKB-KW"/>
</dbReference>
<dbReference type="InterPro" id="IPR011206">
    <property type="entry name" value="Citrate_lyase_beta/mcl1/mcl2"/>
</dbReference>
<feature type="domain" description="HpcH/HpaI aldolase/citrate lyase" evidence="6">
    <location>
        <begin position="10"/>
        <end position="241"/>
    </location>
</feature>
<comment type="cofactor">
    <cofactor evidence="1">
        <name>Mg(2+)</name>
        <dbReference type="ChEBI" id="CHEBI:18420"/>
    </cofactor>
</comment>
<dbReference type="InterPro" id="IPR005000">
    <property type="entry name" value="Aldolase/citrate-lyase_domain"/>
</dbReference>
<dbReference type="SUPFAM" id="SSF51621">
    <property type="entry name" value="Phosphoenolpyruvate/pyruvate domain"/>
    <property type="match status" value="1"/>
</dbReference>
<dbReference type="FunFam" id="3.20.20.60:FF:000013">
    <property type="entry name" value="Citrate lyase beta subunit"/>
    <property type="match status" value="1"/>
</dbReference>
<reference evidence="7 8" key="1">
    <citation type="submission" date="2017-10" db="EMBL/GenBank/DDBJ databases">
        <title>The draft genome sequence of Williamsia sp. BULT 1.1 isolated from the semi-arid grassland soils from South Africa.</title>
        <authorList>
            <person name="Kabwe M.H."/>
            <person name="Govender N."/>
            <person name="Mutseka Lunga P."/>
            <person name="Vikram S."/>
            <person name="Makhalanyane T.P."/>
        </authorList>
    </citation>
    <scope>NUCLEOTIDE SEQUENCE [LARGE SCALE GENOMIC DNA]</scope>
    <source>
        <strain evidence="7 8">BULT 1.1</strain>
    </source>
</reference>
<keyword evidence="2 5" id="KW-0479">Metal-binding</keyword>
<gene>
    <name evidence="7" type="ORF">CSW57_13550</name>
</gene>
<dbReference type="InterPro" id="IPR015813">
    <property type="entry name" value="Pyrv/PenolPyrv_kinase-like_dom"/>
</dbReference>
<sequence length="318" mass="33294">MPASDTAIRRSVLAVPASSPKMLTKARGLPADEVFLDLEDAVAPSVKEAARASVIAALGAADWSGQERVVRVNDWTTPWTVDDVVTVVKGAGAHLDSILLPKVTSAAQVTALDLMLGQLESGCGLPAGKIGIQAQIENAAGLTSINEIASASPRLRSLVLGPADMMASLGMRSLAVGEQPQGYLKGDAHHHVLMTILVAARTHGLQAIDGPYLKIDDAAGFRTVAESSAALGYDGKWVVHPSQIDAANEVFRPRQTDYDDAEELLDAYAHAATAEGGERGAVRFRGEMIDEASRKMAEVIAGKGRAAGMSRSPSPVDV</sequence>
<dbReference type="PANTHER" id="PTHR32308">
    <property type="entry name" value="LYASE BETA SUBUNIT, PUTATIVE (AFU_ORTHOLOGUE AFUA_4G13030)-RELATED"/>
    <property type="match status" value="1"/>
</dbReference>
<evidence type="ECO:0000256" key="1">
    <source>
        <dbReference type="ARBA" id="ARBA00001946"/>
    </source>
</evidence>
<dbReference type="PANTHER" id="PTHR32308:SF10">
    <property type="entry name" value="CITRATE LYASE SUBUNIT BETA"/>
    <property type="match status" value="1"/>
</dbReference>
<comment type="caution">
    <text evidence="7">The sequence shown here is derived from an EMBL/GenBank/DDBJ whole genome shotgun (WGS) entry which is preliminary data.</text>
</comment>
<accession>A0A2G3PNA0</accession>
<dbReference type="InterPro" id="IPR040442">
    <property type="entry name" value="Pyrv_kinase-like_dom_sf"/>
</dbReference>
<evidence type="ECO:0000256" key="2">
    <source>
        <dbReference type="ARBA" id="ARBA00022723"/>
    </source>
</evidence>
<dbReference type="Pfam" id="PF03328">
    <property type="entry name" value="HpcH_HpaI"/>
    <property type="match status" value="1"/>
</dbReference>
<feature type="binding site" evidence="4">
    <location>
        <position position="71"/>
    </location>
    <ligand>
        <name>substrate</name>
    </ligand>
</feature>
<proteinExistence type="predicted"/>
<evidence type="ECO:0000313" key="7">
    <source>
        <dbReference type="EMBL" id="PHV67213.1"/>
    </source>
</evidence>
<evidence type="ECO:0000259" key="6">
    <source>
        <dbReference type="Pfam" id="PF03328"/>
    </source>
</evidence>
<evidence type="ECO:0000313" key="8">
    <source>
        <dbReference type="Proteomes" id="UP000225108"/>
    </source>
</evidence>
<dbReference type="EMBL" id="PEBD01000008">
    <property type="protein sequence ID" value="PHV67213.1"/>
    <property type="molecule type" value="Genomic_DNA"/>
</dbReference>
<evidence type="ECO:0000256" key="4">
    <source>
        <dbReference type="PIRSR" id="PIRSR015582-1"/>
    </source>
</evidence>
<dbReference type="RefSeq" id="WP_099383205.1">
    <property type="nucleotide sequence ID" value="NZ_PEBD01000008.1"/>
</dbReference>